<proteinExistence type="predicted"/>
<evidence type="ECO:0000313" key="5">
    <source>
        <dbReference type="EMBL" id="RHY58231.1"/>
    </source>
</evidence>
<evidence type="ECO:0000313" key="6">
    <source>
        <dbReference type="EMBL" id="RHY73414.1"/>
    </source>
</evidence>
<dbReference type="GO" id="GO:0004497">
    <property type="term" value="F:monooxygenase activity"/>
    <property type="evidence" value="ECO:0007669"/>
    <property type="project" value="InterPro"/>
</dbReference>
<evidence type="ECO:0000313" key="13">
    <source>
        <dbReference type="Proteomes" id="UP000266643"/>
    </source>
</evidence>
<dbReference type="GO" id="GO:0016705">
    <property type="term" value="F:oxidoreductase activity, acting on paired donors, with incorporation or reduction of molecular oxygen"/>
    <property type="evidence" value="ECO:0007669"/>
    <property type="project" value="InterPro"/>
</dbReference>
<evidence type="ECO:0000313" key="3">
    <source>
        <dbReference type="EMBL" id="RHY19238.1"/>
    </source>
</evidence>
<evidence type="ECO:0000313" key="7">
    <source>
        <dbReference type="EMBL" id="RHZ07579.1"/>
    </source>
</evidence>
<dbReference type="Proteomes" id="UP000265427">
    <property type="component" value="Unassembled WGS sequence"/>
</dbReference>
<evidence type="ECO:0000313" key="10">
    <source>
        <dbReference type="Proteomes" id="UP000265716"/>
    </source>
</evidence>
<dbReference type="EMBL" id="QUTF01012219">
    <property type="protein sequence ID" value="RHZ24782.1"/>
    <property type="molecule type" value="Genomic_DNA"/>
</dbReference>
<dbReference type="VEuPathDB" id="FungiDB:H257_12675"/>
<dbReference type="Proteomes" id="UP000283543">
    <property type="component" value="Unassembled WGS sequence"/>
</dbReference>
<dbReference type="EMBL" id="QUTB01005012">
    <property type="protein sequence ID" value="RHY58231.1"/>
    <property type="molecule type" value="Genomic_DNA"/>
</dbReference>
<sequence length="396" mass="43521">MVTQFLLGAWPYYMPGAAVLIVAILFGSGMITFRAPSLRQVLFEALGRVKGIPIVWIECPAAAARVLKASSIKGEFLERTFSAPAFLPLLSLESADDPQWSVLKAHLTTFMHSLPPVTSLQSIAHRVTLESMSALNRLDADAISSISVATFFEWIFGRAMPTDVRQLMCAATWEWRKEIAVKGKGDMALKQRAVDAIVREILATPHVCHVFGAHQWTDPEFFSVLIQPFLVSPAINISDIAVQVRQQLVHTNTHDPAKNITDLVHAAMDTAHPFVLLERFLPLGLHDDLVQIAPGTHVFIPVDMITTDAAIRFGAGARKCPGTHLGMACMLGIFSAEVLQHDKFQPQFGHLYSGRDQDGQESLQETIFQGAQIAAALWAAFLARIRGALRAQLKNT</sequence>
<evidence type="ECO:0000313" key="9">
    <source>
        <dbReference type="Proteomes" id="UP000265427"/>
    </source>
</evidence>
<dbReference type="Proteomes" id="UP000266643">
    <property type="component" value="Unassembled WGS sequence"/>
</dbReference>
<evidence type="ECO:0000313" key="4">
    <source>
        <dbReference type="EMBL" id="RHY51736.1"/>
    </source>
</evidence>
<dbReference type="GO" id="GO:0005506">
    <property type="term" value="F:iron ion binding"/>
    <property type="evidence" value="ECO:0007669"/>
    <property type="project" value="InterPro"/>
</dbReference>
<feature type="transmembrane region" description="Helical" evidence="1">
    <location>
        <begin position="12"/>
        <end position="33"/>
    </location>
</feature>
<dbReference type="EMBL" id="QUSZ01007270">
    <property type="protein sequence ID" value="RHY03032.1"/>
    <property type="molecule type" value="Genomic_DNA"/>
</dbReference>
<evidence type="ECO:0000313" key="15">
    <source>
        <dbReference type="Proteomes" id="UP000286510"/>
    </source>
</evidence>
<evidence type="ECO:0000313" key="11">
    <source>
        <dbReference type="Proteomes" id="UP000266196"/>
    </source>
</evidence>
<dbReference type="SUPFAM" id="SSF48264">
    <property type="entry name" value="Cytochrome P450"/>
    <property type="match status" value="1"/>
</dbReference>
<protein>
    <recommendedName>
        <fullName evidence="16">Cytochrome P450</fullName>
    </recommendedName>
</protein>
<dbReference type="GO" id="GO:0020037">
    <property type="term" value="F:heme binding"/>
    <property type="evidence" value="ECO:0007669"/>
    <property type="project" value="InterPro"/>
</dbReference>
<dbReference type="Proteomes" id="UP000265716">
    <property type="component" value="Unassembled WGS sequence"/>
</dbReference>
<reference evidence="9 10" key="1">
    <citation type="submission" date="2018-08" db="EMBL/GenBank/DDBJ databases">
        <title>Aphanomyces genome sequencing and annotation.</title>
        <authorList>
            <person name="Minardi D."/>
            <person name="Oidtmann B."/>
            <person name="Van Der Giezen M."/>
            <person name="Studholme D.J."/>
        </authorList>
    </citation>
    <scope>NUCLEOTIDE SEQUENCE [LARGE SCALE GENOMIC DNA]</scope>
    <source>
        <strain evidence="7 11">197901</strain>
        <strain evidence="6 13">D2</strain>
        <strain evidence="8 15">FDL457</strain>
        <strain evidence="2 9">Kv</strain>
        <strain evidence="4 10">SA</strain>
        <strain evidence="5 14">Si</strain>
        <strain evidence="3 12">Yx</strain>
    </source>
</reference>
<organism evidence="7 11">
    <name type="scientific">Aphanomyces astaci</name>
    <name type="common">Crayfish plague agent</name>
    <dbReference type="NCBI Taxonomy" id="112090"/>
    <lineage>
        <taxon>Eukaryota</taxon>
        <taxon>Sar</taxon>
        <taxon>Stramenopiles</taxon>
        <taxon>Oomycota</taxon>
        <taxon>Saprolegniomycetes</taxon>
        <taxon>Saprolegniales</taxon>
        <taxon>Verrucalvaceae</taxon>
        <taxon>Aphanomyces</taxon>
    </lineage>
</organism>
<evidence type="ECO:0000313" key="2">
    <source>
        <dbReference type="EMBL" id="RHY03032.1"/>
    </source>
</evidence>
<keyword evidence="1" id="KW-0812">Transmembrane</keyword>
<name>A0A397EVV5_APHAT</name>
<evidence type="ECO:0000256" key="1">
    <source>
        <dbReference type="SAM" id="Phobius"/>
    </source>
</evidence>
<evidence type="ECO:0008006" key="16">
    <source>
        <dbReference type="Google" id="ProtNLM"/>
    </source>
</evidence>
<dbReference type="AlphaFoldDB" id="A0A397EVV5"/>
<dbReference type="EMBL" id="QUTA01004574">
    <property type="protein sequence ID" value="RHY19238.1"/>
    <property type="molecule type" value="Genomic_DNA"/>
</dbReference>
<dbReference type="InterPro" id="IPR036396">
    <property type="entry name" value="Cyt_P450_sf"/>
</dbReference>
<dbReference type="EMBL" id="QUTE01012289">
    <property type="protein sequence ID" value="RHZ07579.1"/>
    <property type="molecule type" value="Genomic_DNA"/>
</dbReference>
<dbReference type="EMBL" id="QUTC01006518">
    <property type="protein sequence ID" value="RHY51736.1"/>
    <property type="molecule type" value="Genomic_DNA"/>
</dbReference>
<evidence type="ECO:0000313" key="14">
    <source>
        <dbReference type="Proteomes" id="UP000283543"/>
    </source>
</evidence>
<accession>A0A397EVV5</accession>
<comment type="caution">
    <text evidence="7">The sequence shown here is derived from an EMBL/GenBank/DDBJ whole genome shotgun (WGS) entry which is preliminary data.</text>
</comment>
<dbReference type="Proteomes" id="UP000266196">
    <property type="component" value="Unassembled WGS sequence"/>
</dbReference>
<dbReference type="Proteomes" id="UP000286510">
    <property type="component" value="Unassembled WGS sequence"/>
</dbReference>
<keyword evidence="1" id="KW-0472">Membrane</keyword>
<dbReference type="PROSITE" id="PS00086">
    <property type="entry name" value="CYTOCHROME_P450"/>
    <property type="match status" value="1"/>
</dbReference>
<keyword evidence="1" id="KW-1133">Transmembrane helix</keyword>
<dbReference type="InterPro" id="IPR017972">
    <property type="entry name" value="Cyt_P450_CS"/>
</dbReference>
<dbReference type="Proteomes" id="UP000266239">
    <property type="component" value="Unassembled WGS sequence"/>
</dbReference>
<evidence type="ECO:0000313" key="12">
    <source>
        <dbReference type="Proteomes" id="UP000266239"/>
    </source>
</evidence>
<evidence type="ECO:0000313" key="8">
    <source>
        <dbReference type="EMBL" id="RHZ24782.1"/>
    </source>
</evidence>
<gene>
    <name evidence="3" type="ORF">DYB25_003221</name>
    <name evidence="8" type="ORF">DYB26_006010</name>
    <name evidence="6" type="ORF">DYB30_007022</name>
    <name evidence="7" type="ORF">DYB31_006685</name>
    <name evidence="5" type="ORF">DYB34_002616</name>
    <name evidence="2" type="ORF">DYB36_007978</name>
    <name evidence="4" type="ORF">DYB38_004092</name>
</gene>
<dbReference type="EMBL" id="QUTD01003277">
    <property type="protein sequence ID" value="RHY73414.1"/>
    <property type="molecule type" value="Genomic_DNA"/>
</dbReference>